<name>A0ABU0F624_9PSEU</name>
<feature type="transmembrane region" description="Helical" evidence="1">
    <location>
        <begin position="67"/>
        <end position="86"/>
    </location>
</feature>
<dbReference type="EMBL" id="JAUSUT010000001">
    <property type="protein sequence ID" value="MDQ0383040.1"/>
    <property type="molecule type" value="Genomic_DNA"/>
</dbReference>
<dbReference type="Proteomes" id="UP001229651">
    <property type="component" value="Unassembled WGS sequence"/>
</dbReference>
<evidence type="ECO:0000313" key="2">
    <source>
        <dbReference type="EMBL" id="MDQ0383040.1"/>
    </source>
</evidence>
<dbReference type="RefSeq" id="WP_306998732.1">
    <property type="nucleotide sequence ID" value="NZ_JAUSUT010000001.1"/>
</dbReference>
<keyword evidence="1" id="KW-0812">Transmembrane</keyword>
<feature type="transmembrane region" description="Helical" evidence="1">
    <location>
        <begin position="7"/>
        <end position="27"/>
    </location>
</feature>
<keyword evidence="1" id="KW-0472">Membrane</keyword>
<comment type="caution">
    <text evidence="2">The sequence shown here is derived from an EMBL/GenBank/DDBJ whole genome shotgun (WGS) entry which is preliminary data.</text>
</comment>
<keyword evidence="3" id="KW-1185">Reference proteome</keyword>
<sequence>MAPRTVVAIISVAAIAIGAFVLFRSVVELSAGPAFVTPAGTPCDPAELLGSSDHQDCAPVEPSGRPLGAALAGFGLLGLIYARLLMPAPAEGGRAYPAA</sequence>
<keyword evidence="1" id="KW-1133">Transmembrane helix</keyword>
<evidence type="ECO:0000313" key="3">
    <source>
        <dbReference type="Proteomes" id="UP001229651"/>
    </source>
</evidence>
<gene>
    <name evidence="2" type="ORF">FB470_007034</name>
</gene>
<evidence type="ECO:0000256" key="1">
    <source>
        <dbReference type="SAM" id="Phobius"/>
    </source>
</evidence>
<reference evidence="2 3" key="1">
    <citation type="submission" date="2023-07" db="EMBL/GenBank/DDBJ databases">
        <title>Sequencing the genomes of 1000 actinobacteria strains.</title>
        <authorList>
            <person name="Klenk H.-P."/>
        </authorList>
    </citation>
    <scope>NUCLEOTIDE SEQUENCE [LARGE SCALE GENOMIC DNA]</scope>
    <source>
        <strain evidence="2 3">DSM 45805</strain>
    </source>
</reference>
<organism evidence="2 3">
    <name type="scientific">Amycolatopsis thermophila</name>
    <dbReference type="NCBI Taxonomy" id="206084"/>
    <lineage>
        <taxon>Bacteria</taxon>
        <taxon>Bacillati</taxon>
        <taxon>Actinomycetota</taxon>
        <taxon>Actinomycetes</taxon>
        <taxon>Pseudonocardiales</taxon>
        <taxon>Pseudonocardiaceae</taxon>
        <taxon>Amycolatopsis</taxon>
    </lineage>
</organism>
<proteinExistence type="predicted"/>
<protein>
    <submittedName>
        <fullName evidence="2">Uncharacterized protein</fullName>
    </submittedName>
</protein>
<accession>A0ABU0F624</accession>